<comment type="caution">
    <text evidence="1">The sequence shown here is derived from an EMBL/GenBank/DDBJ whole genome shotgun (WGS) entry which is preliminary data.</text>
</comment>
<name>A0AAV4WFH1_CAEEX</name>
<organism evidence="1 2">
    <name type="scientific">Caerostris extrusa</name>
    <name type="common">Bark spider</name>
    <name type="synonym">Caerostris bankana</name>
    <dbReference type="NCBI Taxonomy" id="172846"/>
    <lineage>
        <taxon>Eukaryota</taxon>
        <taxon>Metazoa</taxon>
        <taxon>Ecdysozoa</taxon>
        <taxon>Arthropoda</taxon>
        <taxon>Chelicerata</taxon>
        <taxon>Arachnida</taxon>
        <taxon>Araneae</taxon>
        <taxon>Araneomorphae</taxon>
        <taxon>Entelegynae</taxon>
        <taxon>Araneoidea</taxon>
        <taxon>Araneidae</taxon>
        <taxon>Caerostris</taxon>
    </lineage>
</organism>
<evidence type="ECO:0000313" key="2">
    <source>
        <dbReference type="Proteomes" id="UP001054945"/>
    </source>
</evidence>
<dbReference type="EMBL" id="BPLR01016134">
    <property type="protein sequence ID" value="GIY81487.1"/>
    <property type="molecule type" value="Genomic_DNA"/>
</dbReference>
<dbReference type="AlphaFoldDB" id="A0AAV4WFH1"/>
<sequence length="196" mass="22761">MFLLIGTLAAKYLFVNWLMMYLSADGCILILPQQRKAIFWVHRVQPVEITLGAGQHPRPQSQRSGQAKLTSQMKVTISVSSAEFSRVAQKEDWNPSITTDLPICLNQYILFTLGIKMKCVLETFFTWASLEWLCALIDLHLYLRKIRAGLSHNLCLRNSKSQIEVVRKISIFYEFRFEMPYLRNEKNTNLDRIDKS</sequence>
<reference evidence="1 2" key="1">
    <citation type="submission" date="2021-06" db="EMBL/GenBank/DDBJ databases">
        <title>Caerostris extrusa draft genome.</title>
        <authorList>
            <person name="Kono N."/>
            <person name="Arakawa K."/>
        </authorList>
    </citation>
    <scope>NUCLEOTIDE SEQUENCE [LARGE SCALE GENOMIC DNA]</scope>
</reference>
<protein>
    <submittedName>
        <fullName evidence="1">Uncharacterized protein</fullName>
    </submittedName>
</protein>
<gene>
    <name evidence="1" type="ORF">CEXT_66381</name>
</gene>
<accession>A0AAV4WFH1</accession>
<keyword evidence="2" id="KW-1185">Reference proteome</keyword>
<dbReference type="Proteomes" id="UP001054945">
    <property type="component" value="Unassembled WGS sequence"/>
</dbReference>
<proteinExistence type="predicted"/>
<evidence type="ECO:0000313" key="1">
    <source>
        <dbReference type="EMBL" id="GIY81487.1"/>
    </source>
</evidence>